<gene>
    <name evidence="5" type="ORF">IAA21_09630</name>
</gene>
<proteinExistence type="predicted"/>
<evidence type="ECO:0000313" key="6">
    <source>
        <dbReference type="Proteomes" id="UP000824041"/>
    </source>
</evidence>
<dbReference type="EMBL" id="DXBU01000130">
    <property type="protein sequence ID" value="HIZ23039.1"/>
    <property type="molecule type" value="Genomic_DNA"/>
</dbReference>
<feature type="domain" description="ABC transporter" evidence="4">
    <location>
        <begin position="2"/>
        <end position="241"/>
    </location>
</feature>
<dbReference type="SMART" id="SM00382">
    <property type="entry name" value="AAA"/>
    <property type="match status" value="1"/>
</dbReference>
<evidence type="ECO:0000256" key="2">
    <source>
        <dbReference type="ARBA" id="ARBA00022741"/>
    </source>
</evidence>
<dbReference type="CDD" id="cd03255">
    <property type="entry name" value="ABC_MJ0796_LolCDE_FtsE"/>
    <property type="match status" value="1"/>
</dbReference>
<reference evidence="5" key="2">
    <citation type="submission" date="2021-04" db="EMBL/GenBank/DDBJ databases">
        <authorList>
            <person name="Gilroy R."/>
        </authorList>
    </citation>
    <scope>NUCLEOTIDE SEQUENCE</scope>
    <source>
        <strain evidence="5">14324</strain>
    </source>
</reference>
<sequence length="254" mass="28270">MLEVKNLCKSYTNGVNTYPVLKNVSLQVKKGEFVAVMGPSGSGKTTLLNCISCFIPHDSGTIRLGDQDISSIKGEKLAKLRNQRLGFVFQDFMLLDGLTVRENICLPQIIARRPIAQMETKSEKFCQMFGISKIMDKYPAEISGGEKQRTAVARALMNNPYIILADEPTGNLDSRSTKAVIDAFLQAKKQIGATIFMVTHDSYAASFCDRVIVLKDGQVNREVKRTGTRREFMDELLDILRTLGGDGDETEQYL</sequence>
<dbReference type="PANTHER" id="PTHR24220:SF674">
    <property type="entry name" value="BACITRACIN EXPORT ATP-BINDING PROTEIN BCEA"/>
    <property type="match status" value="1"/>
</dbReference>
<dbReference type="InterPro" id="IPR017911">
    <property type="entry name" value="MacB-like_ATP-bd"/>
</dbReference>
<dbReference type="GO" id="GO:0016887">
    <property type="term" value="F:ATP hydrolysis activity"/>
    <property type="evidence" value="ECO:0007669"/>
    <property type="project" value="InterPro"/>
</dbReference>
<accession>A0A9D2ITZ2</accession>
<dbReference type="Pfam" id="PF00005">
    <property type="entry name" value="ABC_tran"/>
    <property type="match status" value="1"/>
</dbReference>
<protein>
    <submittedName>
        <fullName evidence="5">ABC transporter ATP-binding protein</fullName>
    </submittedName>
</protein>
<organism evidence="5 6">
    <name type="scientific">Candidatus Blautia faecigallinarum</name>
    <dbReference type="NCBI Taxonomy" id="2838488"/>
    <lineage>
        <taxon>Bacteria</taxon>
        <taxon>Bacillati</taxon>
        <taxon>Bacillota</taxon>
        <taxon>Clostridia</taxon>
        <taxon>Lachnospirales</taxon>
        <taxon>Lachnospiraceae</taxon>
        <taxon>Blautia</taxon>
    </lineage>
</organism>
<dbReference type="GO" id="GO:0098796">
    <property type="term" value="C:membrane protein complex"/>
    <property type="evidence" value="ECO:0007669"/>
    <property type="project" value="UniProtKB-ARBA"/>
</dbReference>
<dbReference type="InterPro" id="IPR003593">
    <property type="entry name" value="AAA+_ATPase"/>
</dbReference>
<comment type="caution">
    <text evidence="5">The sequence shown here is derived from an EMBL/GenBank/DDBJ whole genome shotgun (WGS) entry which is preliminary data.</text>
</comment>
<evidence type="ECO:0000313" key="5">
    <source>
        <dbReference type="EMBL" id="HIZ23039.1"/>
    </source>
</evidence>
<dbReference type="AlphaFoldDB" id="A0A9D2ITZ2"/>
<keyword evidence="2" id="KW-0547">Nucleotide-binding</keyword>
<name>A0A9D2ITZ2_9FIRM</name>
<dbReference type="FunFam" id="3.40.50.300:FF:000032">
    <property type="entry name" value="Export ABC transporter ATP-binding protein"/>
    <property type="match status" value="1"/>
</dbReference>
<dbReference type="InterPro" id="IPR003439">
    <property type="entry name" value="ABC_transporter-like_ATP-bd"/>
</dbReference>
<dbReference type="Proteomes" id="UP000824041">
    <property type="component" value="Unassembled WGS sequence"/>
</dbReference>
<dbReference type="SUPFAM" id="SSF52540">
    <property type="entry name" value="P-loop containing nucleoside triphosphate hydrolases"/>
    <property type="match status" value="1"/>
</dbReference>
<evidence type="ECO:0000256" key="1">
    <source>
        <dbReference type="ARBA" id="ARBA00022448"/>
    </source>
</evidence>
<dbReference type="Gene3D" id="3.40.50.300">
    <property type="entry name" value="P-loop containing nucleotide triphosphate hydrolases"/>
    <property type="match status" value="1"/>
</dbReference>
<keyword evidence="3 5" id="KW-0067">ATP-binding</keyword>
<dbReference type="PANTHER" id="PTHR24220">
    <property type="entry name" value="IMPORT ATP-BINDING PROTEIN"/>
    <property type="match status" value="1"/>
</dbReference>
<evidence type="ECO:0000259" key="4">
    <source>
        <dbReference type="PROSITE" id="PS50893"/>
    </source>
</evidence>
<dbReference type="PROSITE" id="PS50893">
    <property type="entry name" value="ABC_TRANSPORTER_2"/>
    <property type="match status" value="1"/>
</dbReference>
<dbReference type="InterPro" id="IPR015854">
    <property type="entry name" value="ABC_transpr_LolD-like"/>
</dbReference>
<keyword evidence="1" id="KW-0813">Transport</keyword>
<dbReference type="GO" id="GO:0005524">
    <property type="term" value="F:ATP binding"/>
    <property type="evidence" value="ECO:0007669"/>
    <property type="project" value="UniProtKB-KW"/>
</dbReference>
<dbReference type="GO" id="GO:0022857">
    <property type="term" value="F:transmembrane transporter activity"/>
    <property type="evidence" value="ECO:0007669"/>
    <property type="project" value="TreeGrafter"/>
</dbReference>
<evidence type="ECO:0000256" key="3">
    <source>
        <dbReference type="ARBA" id="ARBA00022840"/>
    </source>
</evidence>
<dbReference type="GO" id="GO:0005886">
    <property type="term" value="C:plasma membrane"/>
    <property type="evidence" value="ECO:0007669"/>
    <property type="project" value="TreeGrafter"/>
</dbReference>
<dbReference type="InterPro" id="IPR027417">
    <property type="entry name" value="P-loop_NTPase"/>
</dbReference>
<reference evidence="5" key="1">
    <citation type="journal article" date="2021" name="PeerJ">
        <title>Extensive microbial diversity within the chicken gut microbiome revealed by metagenomics and culture.</title>
        <authorList>
            <person name="Gilroy R."/>
            <person name="Ravi A."/>
            <person name="Getino M."/>
            <person name="Pursley I."/>
            <person name="Horton D.L."/>
            <person name="Alikhan N.F."/>
            <person name="Baker D."/>
            <person name="Gharbi K."/>
            <person name="Hall N."/>
            <person name="Watson M."/>
            <person name="Adriaenssens E.M."/>
            <person name="Foster-Nyarko E."/>
            <person name="Jarju S."/>
            <person name="Secka A."/>
            <person name="Antonio M."/>
            <person name="Oren A."/>
            <person name="Chaudhuri R.R."/>
            <person name="La Ragione R."/>
            <person name="Hildebrand F."/>
            <person name="Pallen M.J."/>
        </authorList>
    </citation>
    <scope>NUCLEOTIDE SEQUENCE</scope>
    <source>
        <strain evidence="5">14324</strain>
    </source>
</reference>